<dbReference type="InterPro" id="IPR036779">
    <property type="entry name" value="LysM_dom_sf"/>
</dbReference>
<evidence type="ECO:0000313" key="6">
    <source>
        <dbReference type="Proteomes" id="UP000275078"/>
    </source>
</evidence>
<dbReference type="InterPro" id="IPR052210">
    <property type="entry name" value="LysM1-like"/>
</dbReference>
<proteinExistence type="predicted"/>
<dbReference type="OrthoDB" id="2281372at2759"/>
<dbReference type="PANTHER" id="PTHR34997:SF23">
    <property type="entry name" value="LYSM DOMAIN-CONTAINING PROTEIN"/>
    <property type="match status" value="1"/>
</dbReference>
<dbReference type="PANTHER" id="PTHR34997">
    <property type="entry name" value="AM15"/>
    <property type="match status" value="1"/>
</dbReference>
<dbReference type="GO" id="GO:0008061">
    <property type="term" value="F:chitin binding"/>
    <property type="evidence" value="ECO:0007669"/>
    <property type="project" value="UniProtKB-KW"/>
</dbReference>
<evidence type="ECO:0000256" key="2">
    <source>
        <dbReference type="ARBA" id="ARBA00023026"/>
    </source>
</evidence>
<feature type="domain" description="LysM" evidence="4">
    <location>
        <begin position="182"/>
        <end position="228"/>
    </location>
</feature>
<dbReference type="PROSITE" id="PS51782">
    <property type="entry name" value="LYSM"/>
    <property type="match status" value="1"/>
</dbReference>
<evidence type="ECO:0000256" key="3">
    <source>
        <dbReference type="SAM" id="SignalP"/>
    </source>
</evidence>
<protein>
    <recommendedName>
        <fullName evidence="4">LysM domain-containing protein</fullName>
    </recommendedName>
</protein>
<accession>A0A3N4I305</accession>
<feature type="signal peptide" evidence="3">
    <location>
        <begin position="1"/>
        <end position="24"/>
    </location>
</feature>
<name>A0A3N4I305_ASCIM</name>
<evidence type="ECO:0000259" key="4">
    <source>
        <dbReference type="PROSITE" id="PS51782"/>
    </source>
</evidence>
<dbReference type="Proteomes" id="UP000275078">
    <property type="component" value="Unassembled WGS sequence"/>
</dbReference>
<reference evidence="5 6" key="1">
    <citation type="journal article" date="2018" name="Nat. Ecol. Evol.">
        <title>Pezizomycetes genomes reveal the molecular basis of ectomycorrhizal truffle lifestyle.</title>
        <authorList>
            <person name="Murat C."/>
            <person name="Payen T."/>
            <person name="Noel B."/>
            <person name="Kuo A."/>
            <person name="Morin E."/>
            <person name="Chen J."/>
            <person name="Kohler A."/>
            <person name="Krizsan K."/>
            <person name="Balestrini R."/>
            <person name="Da Silva C."/>
            <person name="Montanini B."/>
            <person name="Hainaut M."/>
            <person name="Levati E."/>
            <person name="Barry K.W."/>
            <person name="Belfiori B."/>
            <person name="Cichocki N."/>
            <person name="Clum A."/>
            <person name="Dockter R.B."/>
            <person name="Fauchery L."/>
            <person name="Guy J."/>
            <person name="Iotti M."/>
            <person name="Le Tacon F."/>
            <person name="Lindquist E.A."/>
            <person name="Lipzen A."/>
            <person name="Malagnac F."/>
            <person name="Mello A."/>
            <person name="Molinier V."/>
            <person name="Miyauchi S."/>
            <person name="Poulain J."/>
            <person name="Riccioni C."/>
            <person name="Rubini A."/>
            <person name="Sitrit Y."/>
            <person name="Splivallo R."/>
            <person name="Traeger S."/>
            <person name="Wang M."/>
            <person name="Zifcakova L."/>
            <person name="Wipf D."/>
            <person name="Zambonelli A."/>
            <person name="Paolocci F."/>
            <person name="Nowrousian M."/>
            <person name="Ottonello S."/>
            <person name="Baldrian P."/>
            <person name="Spatafora J.W."/>
            <person name="Henrissat B."/>
            <person name="Nagy L.G."/>
            <person name="Aury J.M."/>
            <person name="Wincker P."/>
            <person name="Grigoriev I.V."/>
            <person name="Bonfante P."/>
            <person name="Martin F.M."/>
        </authorList>
    </citation>
    <scope>NUCLEOTIDE SEQUENCE [LARGE SCALE GENOMIC DNA]</scope>
    <source>
        <strain evidence="5 6">RN42</strain>
    </source>
</reference>
<dbReference type="CDD" id="cd00118">
    <property type="entry name" value="LysM"/>
    <property type="match status" value="1"/>
</dbReference>
<gene>
    <name evidence="5" type="ORF">BJ508DRAFT_377492</name>
</gene>
<dbReference type="STRING" id="1160509.A0A3N4I305"/>
<dbReference type="Gene3D" id="3.10.350.10">
    <property type="entry name" value="LysM domain"/>
    <property type="match status" value="1"/>
</dbReference>
<sequence>MKLSLQSIFLFCAIFLFGDAVAGALLFPRQAVGNCSTETVTTTDTISRYVTKTEFKNIRATVTSSVTEYSTITFSDTCIPTPTTFLPPTYTTVTITETDTLIGTLTETVLSTITFSNITTIPVTTTETSFGTTTTTLPAVTVTRASTTTKQVTITSTYAPVCATVSAAPSPIQPGVVSYCKKYHLVTDDDDCWSLAGLYGISVPTFKSWNTQVGSDCHNLWTGYYCCVGI</sequence>
<keyword evidence="6" id="KW-1185">Reference proteome</keyword>
<keyword evidence="2" id="KW-0843">Virulence</keyword>
<organism evidence="5 6">
    <name type="scientific">Ascobolus immersus RN42</name>
    <dbReference type="NCBI Taxonomy" id="1160509"/>
    <lineage>
        <taxon>Eukaryota</taxon>
        <taxon>Fungi</taxon>
        <taxon>Dikarya</taxon>
        <taxon>Ascomycota</taxon>
        <taxon>Pezizomycotina</taxon>
        <taxon>Pezizomycetes</taxon>
        <taxon>Pezizales</taxon>
        <taxon>Ascobolaceae</taxon>
        <taxon>Ascobolus</taxon>
    </lineage>
</organism>
<dbReference type="EMBL" id="ML119695">
    <property type="protein sequence ID" value="RPA79776.1"/>
    <property type="molecule type" value="Genomic_DNA"/>
</dbReference>
<keyword evidence="3" id="KW-0732">Signal</keyword>
<evidence type="ECO:0000256" key="1">
    <source>
        <dbReference type="ARBA" id="ARBA00022669"/>
    </source>
</evidence>
<dbReference type="SUPFAM" id="SSF54106">
    <property type="entry name" value="LysM domain"/>
    <property type="match status" value="1"/>
</dbReference>
<dbReference type="InterPro" id="IPR018392">
    <property type="entry name" value="LysM"/>
</dbReference>
<feature type="chain" id="PRO_5018193704" description="LysM domain-containing protein" evidence="3">
    <location>
        <begin position="25"/>
        <end position="230"/>
    </location>
</feature>
<dbReference type="AlphaFoldDB" id="A0A3N4I305"/>
<keyword evidence="1" id="KW-0147">Chitin-binding</keyword>
<evidence type="ECO:0000313" key="5">
    <source>
        <dbReference type="EMBL" id="RPA79776.1"/>
    </source>
</evidence>